<dbReference type="AlphaFoldDB" id="A0A4U1IP52"/>
<proteinExistence type="predicted"/>
<keyword evidence="1" id="KW-0732">Signal</keyword>
<dbReference type="OrthoDB" id="9848985at2"/>
<dbReference type="EMBL" id="SSMQ01000095">
    <property type="protein sequence ID" value="TKC95749.1"/>
    <property type="molecule type" value="Genomic_DNA"/>
</dbReference>
<name>A0A4U1IP52_9BACT</name>
<reference evidence="2 3" key="1">
    <citation type="submission" date="2019-04" db="EMBL/GenBank/DDBJ databases">
        <authorList>
            <person name="Li Y."/>
            <person name="Wang J."/>
        </authorList>
    </citation>
    <scope>NUCLEOTIDE SEQUENCE [LARGE SCALE GENOMIC DNA]</scope>
    <source>
        <strain evidence="2 3">DSM 14668</strain>
    </source>
</reference>
<evidence type="ECO:0000256" key="1">
    <source>
        <dbReference type="SAM" id="SignalP"/>
    </source>
</evidence>
<feature type="chain" id="PRO_5020267258" evidence="1">
    <location>
        <begin position="25"/>
        <end position="167"/>
    </location>
</feature>
<protein>
    <submittedName>
        <fullName evidence="2">Uncharacterized protein</fullName>
    </submittedName>
</protein>
<feature type="signal peptide" evidence="1">
    <location>
        <begin position="1"/>
        <end position="24"/>
    </location>
</feature>
<accession>A0A4U1IP52</accession>
<comment type="caution">
    <text evidence="2">The sequence shown here is derived from an EMBL/GenBank/DDBJ whole genome shotgun (WGS) entry which is preliminary data.</text>
</comment>
<gene>
    <name evidence="2" type="ORF">E8A74_46700</name>
</gene>
<sequence>MTRFPHAFFARVLCASGRSLVLCAALLAGCSDESDDTTTETTTTDPPTISIKSPLEGACVSIGEVPDVRIPFLLDVKALLLRPPGYCGDTKACGHLELSANGKVVGRGSGTVVEFPMIGVANRYDTFDVEIVVVDDGGAPLAGGEGSVLRATRTITTAASCDKGGGA</sequence>
<evidence type="ECO:0000313" key="2">
    <source>
        <dbReference type="EMBL" id="TKC95749.1"/>
    </source>
</evidence>
<dbReference type="Proteomes" id="UP000309215">
    <property type="component" value="Unassembled WGS sequence"/>
</dbReference>
<evidence type="ECO:0000313" key="3">
    <source>
        <dbReference type="Proteomes" id="UP000309215"/>
    </source>
</evidence>
<keyword evidence="3" id="KW-1185">Reference proteome</keyword>
<dbReference type="PROSITE" id="PS51257">
    <property type="entry name" value="PROKAR_LIPOPROTEIN"/>
    <property type="match status" value="1"/>
</dbReference>
<dbReference type="RefSeq" id="WP_136935665.1">
    <property type="nucleotide sequence ID" value="NZ_SSMQ01000095.1"/>
</dbReference>
<organism evidence="2 3">
    <name type="scientific">Polyangium fumosum</name>
    <dbReference type="NCBI Taxonomy" id="889272"/>
    <lineage>
        <taxon>Bacteria</taxon>
        <taxon>Pseudomonadati</taxon>
        <taxon>Myxococcota</taxon>
        <taxon>Polyangia</taxon>
        <taxon>Polyangiales</taxon>
        <taxon>Polyangiaceae</taxon>
        <taxon>Polyangium</taxon>
    </lineage>
</organism>